<protein>
    <recommendedName>
        <fullName evidence="4">Transposase</fullName>
    </recommendedName>
</protein>
<reference evidence="2" key="2">
    <citation type="submission" date="2020-09" db="EMBL/GenBank/DDBJ databases">
        <authorList>
            <person name="Sun Q."/>
            <person name="Ohkuma M."/>
        </authorList>
    </citation>
    <scope>NUCLEOTIDE SEQUENCE</scope>
    <source>
        <strain evidence="2">JCM 4369</strain>
    </source>
</reference>
<feature type="transmembrane region" description="Helical" evidence="1">
    <location>
        <begin position="23"/>
        <end position="42"/>
    </location>
</feature>
<gene>
    <name evidence="2" type="ORF">GCM10010260_70340</name>
</gene>
<dbReference type="EMBL" id="BMTD01000021">
    <property type="protein sequence ID" value="GGV20184.1"/>
    <property type="molecule type" value="Genomic_DNA"/>
</dbReference>
<keyword evidence="1" id="KW-0812">Transmembrane</keyword>
<dbReference type="Proteomes" id="UP000618795">
    <property type="component" value="Unassembled WGS sequence"/>
</dbReference>
<evidence type="ECO:0008006" key="4">
    <source>
        <dbReference type="Google" id="ProtNLM"/>
    </source>
</evidence>
<evidence type="ECO:0000256" key="1">
    <source>
        <dbReference type="SAM" id="Phobius"/>
    </source>
</evidence>
<evidence type="ECO:0000313" key="2">
    <source>
        <dbReference type="EMBL" id="GGV20184.1"/>
    </source>
</evidence>
<keyword evidence="3" id="KW-1185">Reference proteome</keyword>
<organism evidence="2 3">
    <name type="scientific">Streptomyces filipinensis</name>
    <dbReference type="NCBI Taxonomy" id="66887"/>
    <lineage>
        <taxon>Bacteria</taxon>
        <taxon>Bacillati</taxon>
        <taxon>Actinomycetota</taxon>
        <taxon>Actinomycetes</taxon>
        <taxon>Kitasatosporales</taxon>
        <taxon>Streptomycetaceae</taxon>
        <taxon>Streptomyces</taxon>
    </lineage>
</organism>
<keyword evidence="1" id="KW-1133">Transmembrane helix</keyword>
<proteinExistence type="predicted"/>
<reference evidence="2" key="1">
    <citation type="journal article" date="2014" name="Int. J. Syst. Evol. Microbiol.">
        <title>Complete genome sequence of Corynebacterium casei LMG S-19264T (=DSM 44701T), isolated from a smear-ripened cheese.</title>
        <authorList>
            <consortium name="US DOE Joint Genome Institute (JGI-PGF)"/>
            <person name="Walter F."/>
            <person name="Albersmeier A."/>
            <person name="Kalinowski J."/>
            <person name="Ruckert C."/>
        </authorList>
    </citation>
    <scope>NUCLEOTIDE SEQUENCE</scope>
    <source>
        <strain evidence="2">JCM 4369</strain>
    </source>
</reference>
<name>A0A918IKD8_9ACTN</name>
<keyword evidence="1" id="KW-0472">Membrane</keyword>
<evidence type="ECO:0000313" key="3">
    <source>
        <dbReference type="Proteomes" id="UP000618795"/>
    </source>
</evidence>
<dbReference type="AlphaFoldDB" id="A0A918IKD8"/>
<accession>A0A918IKD8</accession>
<sequence length="71" mass="8210">MERTNSWMNNFSKLRRCTERRHVCVEFFIALAAAIITIRSLIRRAWALCRCPRHQQGVQPALGVVEGQVGR</sequence>
<comment type="caution">
    <text evidence="2">The sequence shown here is derived from an EMBL/GenBank/DDBJ whole genome shotgun (WGS) entry which is preliminary data.</text>
</comment>